<feature type="region of interest" description="Disordered" evidence="6">
    <location>
        <begin position="185"/>
        <end position="244"/>
    </location>
</feature>
<evidence type="ECO:0000256" key="4">
    <source>
        <dbReference type="ARBA" id="ARBA00022553"/>
    </source>
</evidence>
<evidence type="ECO:0000256" key="3">
    <source>
        <dbReference type="ARBA" id="ARBA00022490"/>
    </source>
</evidence>
<proteinExistence type="predicted"/>
<keyword evidence="4" id="KW-0597">Phosphoprotein</keyword>
<reference evidence="7 8" key="1">
    <citation type="submission" date="2024-05" db="EMBL/GenBank/DDBJ databases">
        <authorList>
            <person name="Wallberg A."/>
        </authorList>
    </citation>
    <scope>NUCLEOTIDE SEQUENCE [LARGE SCALE GENOMIC DNA]</scope>
</reference>
<feature type="compositionally biased region" description="Low complexity" evidence="6">
    <location>
        <begin position="222"/>
        <end position="232"/>
    </location>
</feature>
<name>A0AAV2QV89_MEGNR</name>
<evidence type="ECO:0000256" key="6">
    <source>
        <dbReference type="SAM" id="MobiDB-lite"/>
    </source>
</evidence>
<evidence type="ECO:0000313" key="7">
    <source>
        <dbReference type="EMBL" id="CAL4098620.1"/>
    </source>
</evidence>
<dbReference type="Pfam" id="PF17054">
    <property type="entry name" value="JUPITER"/>
    <property type="match status" value="1"/>
</dbReference>
<keyword evidence="3" id="KW-0963">Cytoplasm</keyword>
<keyword evidence="5" id="KW-0539">Nucleus</keyword>
<feature type="region of interest" description="Disordered" evidence="6">
    <location>
        <begin position="17"/>
        <end position="170"/>
    </location>
</feature>
<evidence type="ECO:0008006" key="9">
    <source>
        <dbReference type="Google" id="ProtNLM"/>
    </source>
</evidence>
<evidence type="ECO:0000256" key="5">
    <source>
        <dbReference type="ARBA" id="ARBA00023242"/>
    </source>
</evidence>
<evidence type="ECO:0000313" key="8">
    <source>
        <dbReference type="Proteomes" id="UP001497623"/>
    </source>
</evidence>
<dbReference type="GO" id="GO:0005634">
    <property type="term" value="C:nucleus"/>
    <property type="evidence" value="ECO:0007669"/>
    <property type="project" value="UniProtKB-SubCell"/>
</dbReference>
<comment type="subcellular location">
    <subcellularLocation>
        <location evidence="2">Cytoplasm</location>
    </subcellularLocation>
    <subcellularLocation>
        <location evidence="1">Nucleus</location>
    </subcellularLocation>
</comment>
<organism evidence="7 8">
    <name type="scientific">Meganyctiphanes norvegica</name>
    <name type="common">Northern krill</name>
    <name type="synonym">Thysanopoda norvegica</name>
    <dbReference type="NCBI Taxonomy" id="48144"/>
    <lineage>
        <taxon>Eukaryota</taxon>
        <taxon>Metazoa</taxon>
        <taxon>Ecdysozoa</taxon>
        <taxon>Arthropoda</taxon>
        <taxon>Crustacea</taxon>
        <taxon>Multicrustacea</taxon>
        <taxon>Malacostraca</taxon>
        <taxon>Eumalacostraca</taxon>
        <taxon>Eucarida</taxon>
        <taxon>Euphausiacea</taxon>
        <taxon>Euphausiidae</taxon>
        <taxon>Meganyctiphanes</taxon>
    </lineage>
</organism>
<evidence type="ECO:0000256" key="1">
    <source>
        <dbReference type="ARBA" id="ARBA00004123"/>
    </source>
</evidence>
<dbReference type="InterPro" id="IPR033335">
    <property type="entry name" value="JUPITER"/>
</dbReference>
<comment type="caution">
    <text evidence="7">The sequence shown here is derived from an EMBL/GenBank/DDBJ whole genome shotgun (WGS) entry which is preliminary data.</text>
</comment>
<feature type="compositionally biased region" description="Low complexity" evidence="6">
    <location>
        <begin position="45"/>
        <end position="87"/>
    </location>
</feature>
<accession>A0AAV2QV89</accession>
<feature type="compositionally biased region" description="Polar residues" evidence="6">
    <location>
        <begin position="88"/>
        <end position="109"/>
    </location>
</feature>
<dbReference type="Proteomes" id="UP001497623">
    <property type="component" value="Unassembled WGS sequence"/>
</dbReference>
<gene>
    <name evidence="7" type="ORF">MNOR_LOCUS16278</name>
</gene>
<keyword evidence="8" id="KW-1185">Reference proteome</keyword>
<sequence length="244" mass="25428">MATYAAYRHVELYRVGYGKKRVLKPPGGGSSISFGGDEPVHTSKSASPAPSAPQENGTVQNGNNHTNGQTPTTNGTCNGTSSNGSMTPNGSCTTASSPGSAKSADTQNRLFGASENGIAPRSNGDTPTKPASKPNPKIRDHMRSSIFGDDSNTPSRNGTPNGTAYYGTWRRRDPVTGEGVQCWDLHAPRHGSFRRRGNTGRGTPSGGETSVKATPEPPKPASAPAAQPQQKPRVPPGGFSTALW</sequence>
<dbReference type="GO" id="GO:0005737">
    <property type="term" value="C:cytoplasm"/>
    <property type="evidence" value="ECO:0007669"/>
    <property type="project" value="UniProtKB-SubCell"/>
</dbReference>
<dbReference type="AlphaFoldDB" id="A0AAV2QV89"/>
<evidence type="ECO:0000256" key="2">
    <source>
        <dbReference type="ARBA" id="ARBA00004496"/>
    </source>
</evidence>
<dbReference type="EMBL" id="CAXKWB010010605">
    <property type="protein sequence ID" value="CAL4098620.1"/>
    <property type="molecule type" value="Genomic_DNA"/>
</dbReference>
<protein>
    <recommendedName>
        <fullName evidence="9">Microtubule-associated protein Jupiter</fullName>
    </recommendedName>
</protein>
<feature type="compositionally biased region" description="Polar residues" evidence="6">
    <location>
        <begin position="150"/>
        <end position="162"/>
    </location>
</feature>
<feature type="compositionally biased region" description="Basic residues" evidence="6">
    <location>
        <begin position="188"/>
        <end position="198"/>
    </location>
</feature>